<keyword evidence="2" id="KW-0812">Transmembrane</keyword>
<evidence type="ECO:0000256" key="1">
    <source>
        <dbReference type="SAM" id="MobiDB-lite"/>
    </source>
</evidence>
<name>A0A6G1FXU3_9PEZI</name>
<evidence type="ECO:0000313" key="3">
    <source>
        <dbReference type="EMBL" id="KAF1810532.1"/>
    </source>
</evidence>
<reference evidence="3 5" key="1">
    <citation type="submission" date="2020-01" db="EMBL/GenBank/DDBJ databases">
        <authorList>
            <consortium name="DOE Joint Genome Institute"/>
            <person name="Haridas S."/>
            <person name="Albert R."/>
            <person name="Binder M."/>
            <person name="Bloem J."/>
            <person name="Labutti K."/>
            <person name="Salamov A."/>
            <person name="Andreopoulos B."/>
            <person name="Baker S.E."/>
            <person name="Barry K."/>
            <person name="Bills G."/>
            <person name="Bluhm B.H."/>
            <person name="Cannon C."/>
            <person name="Castanera R."/>
            <person name="Culley D.E."/>
            <person name="Daum C."/>
            <person name="Ezra D."/>
            <person name="Gonzalez J.B."/>
            <person name="Henrissat B."/>
            <person name="Kuo A."/>
            <person name="Liang C."/>
            <person name="Lipzen A."/>
            <person name="Lutzoni F."/>
            <person name="Magnuson J."/>
            <person name="Mondo S."/>
            <person name="Nolan M."/>
            <person name="Ohm R."/>
            <person name="Pangilinan J."/>
            <person name="Park H.-J."/>
            <person name="Ramirez L."/>
            <person name="Alfaro M."/>
            <person name="Sun H."/>
            <person name="Tritt A."/>
            <person name="Yoshinaga Y."/>
            <person name="Zwiers L.-H."/>
            <person name="Turgeon B.G."/>
            <person name="Goodwin S.B."/>
            <person name="Spatafora J.W."/>
            <person name="Crous P.W."/>
            <person name="Grigoriev I.V."/>
        </authorList>
    </citation>
    <scope>NUCLEOTIDE SEQUENCE</scope>
    <source>
        <strain evidence="3 5">CBS 781.70</strain>
    </source>
</reference>
<feature type="compositionally biased region" description="Polar residues" evidence="1">
    <location>
        <begin position="120"/>
        <end position="129"/>
    </location>
</feature>
<sequence length="171" mass="18889">MQGYATSTCCPSDNFYTEMRVLVELLFAWRMTRPVYELPNARWPYHIKLQTLGLISGGKRLSTGAMVGIEICAFRAPLFAIAGVLFFPYKYKKLKQNPALSGPESAVIQPKSATDGIPETSPQDAPTMTQHKHEMPMNPECGTPAVNSTMSLMLSFGPNRVAQENVTPMNC</sequence>
<reference evidence="5" key="3">
    <citation type="submission" date="2025-04" db="UniProtKB">
        <authorList>
            <consortium name="RefSeq"/>
        </authorList>
    </citation>
    <scope>IDENTIFICATION</scope>
    <source>
        <strain evidence="5">CBS 781.70</strain>
    </source>
</reference>
<evidence type="ECO:0000313" key="4">
    <source>
        <dbReference type="Proteomes" id="UP000504638"/>
    </source>
</evidence>
<reference evidence="5" key="2">
    <citation type="submission" date="2020-04" db="EMBL/GenBank/DDBJ databases">
        <authorList>
            <consortium name="NCBI Genome Project"/>
        </authorList>
    </citation>
    <scope>NUCLEOTIDE SEQUENCE</scope>
    <source>
        <strain evidence="5">CBS 781.70</strain>
    </source>
</reference>
<keyword evidence="4" id="KW-1185">Reference proteome</keyword>
<gene>
    <name evidence="3 5" type="ORF">P152DRAFT_450910</name>
</gene>
<feature type="region of interest" description="Disordered" evidence="1">
    <location>
        <begin position="102"/>
        <end position="133"/>
    </location>
</feature>
<dbReference type="EMBL" id="ML975165">
    <property type="protein sequence ID" value="KAF1810532.1"/>
    <property type="molecule type" value="Genomic_DNA"/>
</dbReference>
<protein>
    <submittedName>
        <fullName evidence="3 5">Uncharacterized protein</fullName>
    </submittedName>
</protein>
<evidence type="ECO:0000313" key="5">
    <source>
        <dbReference type="RefSeq" id="XP_033532163.1"/>
    </source>
</evidence>
<proteinExistence type="predicted"/>
<keyword evidence="2" id="KW-1133">Transmembrane helix</keyword>
<dbReference type="RefSeq" id="XP_033532163.1">
    <property type="nucleotide sequence ID" value="XM_033678195.1"/>
</dbReference>
<organism evidence="3">
    <name type="scientific">Eremomyces bilateralis CBS 781.70</name>
    <dbReference type="NCBI Taxonomy" id="1392243"/>
    <lineage>
        <taxon>Eukaryota</taxon>
        <taxon>Fungi</taxon>
        <taxon>Dikarya</taxon>
        <taxon>Ascomycota</taxon>
        <taxon>Pezizomycotina</taxon>
        <taxon>Dothideomycetes</taxon>
        <taxon>Dothideomycetes incertae sedis</taxon>
        <taxon>Eremomycetales</taxon>
        <taxon>Eremomycetaceae</taxon>
        <taxon>Eremomyces</taxon>
    </lineage>
</organism>
<dbReference type="GeneID" id="54418765"/>
<feature type="transmembrane region" description="Helical" evidence="2">
    <location>
        <begin position="65"/>
        <end position="87"/>
    </location>
</feature>
<accession>A0A6G1FXU3</accession>
<evidence type="ECO:0000256" key="2">
    <source>
        <dbReference type="SAM" id="Phobius"/>
    </source>
</evidence>
<dbReference type="Proteomes" id="UP000504638">
    <property type="component" value="Unplaced"/>
</dbReference>
<dbReference type="AlphaFoldDB" id="A0A6G1FXU3"/>
<keyword evidence="2" id="KW-0472">Membrane</keyword>